<accession>A0A4P2VKR2</accession>
<dbReference type="KEGG" id="sbf:JCM31447_23190"/>
<evidence type="ECO:0000259" key="1">
    <source>
        <dbReference type="Pfam" id="PF13924"/>
    </source>
</evidence>
<dbReference type="RefSeq" id="WP_130610581.1">
    <property type="nucleotide sequence ID" value="NZ_AP019368.1"/>
</dbReference>
<dbReference type="EMBL" id="AP019368">
    <property type="protein sequence ID" value="BBH53866.1"/>
    <property type="molecule type" value="Genomic_DNA"/>
</dbReference>
<sequence length="117" mass="13525">MNENIIGTWILKKFTFENETGSVNNWDENAKGLLIYTRNGFMSASLCGKNDSEFYSGRYEINENTVIHKVENATDRKKLNNNLHRNIKLSDDKKTLFITAEEFCPGKVSNLIWEKSE</sequence>
<feature type="domain" description="Lipocalin-like" evidence="1">
    <location>
        <begin position="6"/>
        <end position="47"/>
    </location>
</feature>
<dbReference type="Proteomes" id="UP000291236">
    <property type="component" value="Chromosome"/>
</dbReference>
<proteinExistence type="predicted"/>
<keyword evidence="3" id="KW-1185">Reference proteome</keyword>
<dbReference type="OrthoDB" id="118834at2"/>
<reference evidence="2 3" key="1">
    <citation type="submission" date="2018-12" db="EMBL/GenBank/DDBJ databases">
        <title>Rubrispira sanarue gen. nov., sp., nov., a member of the order Silvanigrellales, isolated from a brackish lake in Hamamatsu Japan.</title>
        <authorList>
            <person name="Maejima Y."/>
            <person name="Iino T."/>
            <person name="Muraguchi Y."/>
            <person name="Fukuda K."/>
            <person name="Nojiri H."/>
            <person name="Ohkuma M."/>
            <person name="Moriuchi R."/>
            <person name="Dohra H."/>
            <person name="Kimbara K."/>
            <person name="Shintani M."/>
        </authorList>
    </citation>
    <scope>NUCLEOTIDE SEQUENCE [LARGE SCALE GENOMIC DNA]</scope>
    <source>
        <strain evidence="2 3">RF1110005</strain>
    </source>
</reference>
<evidence type="ECO:0000313" key="3">
    <source>
        <dbReference type="Proteomes" id="UP000291236"/>
    </source>
</evidence>
<protein>
    <recommendedName>
        <fullName evidence="1">Lipocalin-like domain-containing protein</fullName>
    </recommendedName>
</protein>
<dbReference type="AlphaFoldDB" id="A0A4P2VKR2"/>
<dbReference type="InterPro" id="IPR024311">
    <property type="entry name" value="Lipocalin-like"/>
</dbReference>
<organism evidence="2 3">
    <name type="scientific">Fluviispira sanaruensis</name>
    <dbReference type="NCBI Taxonomy" id="2493639"/>
    <lineage>
        <taxon>Bacteria</taxon>
        <taxon>Pseudomonadati</taxon>
        <taxon>Bdellovibrionota</taxon>
        <taxon>Oligoflexia</taxon>
        <taxon>Silvanigrellales</taxon>
        <taxon>Silvanigrellaceae</taxon>
        <taxon>Fluviispira</taxon>
    </lineage>
</organism>
<dbReference type="Pfam" id="PF13924">
    <property type="entry name" value="Lipocalin_5"/>
    <property type="match status" value="1"/>
</dbReference>
<name>A0A4P2VKR2_FLUSA</name>
<evidence type="ECO:0000313" key="2">
    <source>
        <dbReference type="EMBL" id="BBH53866.1"/>
    </source>
</evidence>
<gene>
    <name evidence="2" type="ORF">JCM31447_23190</name>
</gene>